<comment type="caution">
    <text evidence="2">The sequence shown here is derived from an EMBL/GenBank/DDBJ whole genome shotgun (WGS) entry which is preliminary data.</text>
</comment>
<dbReference type="EMBL" id="JABEZV010450431">
    <property type="protein sequence ID" value="MBA0731700.1"/>
    <property type="molecule type" value="Genomic_DNA"/>
</dbReference>
<feature type="region of interest" description="Disordered" evidence="1">
    <location>
        <begin position="1"/>
        <end position="23"/>
    </location>
</feature>
<proteinExistence type="predicted"/>
<organism evidence="2 3">
    <name type="scientific">Gossypium laxum</name>
    <dbReference type="NCBI Taxonomy" id="34288"/>
    <lineage>
        <taxon>Eukaryota</taxon>
        <taxon>Viridiplantae</taxon>
        <taxon>Streptophyta</taxon>
        <taxon>Embryophyta</taxon>
        <taxon>Tracheophyta</taxon>
        <taxon>Spermatophyta</taxon>
        <taxon>Magnoliopsida</taxon>
        <taxon>eudicotyledons</taxon>
        <taxon>Gunneridae</taxon>
        <taxon>Pentapetalae</taxon>
        <taxon>rosids</taxon>
        <taxon>malvids</taxon>
        <taxon>Malvales</taxon>
        <taxon>Malvaceae</taxon>
        <taxon>Malvoideae</taxon>
        <taxon>Gossypium</taxon>
    </lineage>
</organism>
<keyword evidence="3" id="KW-1185">Reference proteome</keyword>
<evidence type="ECO:0000313" key="2">
    <source>
        <dbReference type="EMBL" id="MBA0731700.1"/>
    </source>
</evidence>
<evidence type="ECO:0000313" key="3">
    <source>
        <dbReference type="Proteomes" id="UP000593574"/>
    </source>
</evidence>
<gene>
    <name evidence="2" type="ORF">Golax_020443</name>
</gene>
<protein>
    <submittedName>
        <fullName evidence="2">Uncharacterized protein</fullName>
    </submittedName>
</protein>
<sequence length="163" mass="18085">MAMAALSISENDNKENISPFSSKTLLSLLPKSSSSTKKPRPRKPLQDVTNLLLPQISSTLPPPNAANPVSPQAMVYQPQWRKRRAADGHQSNCMKSRFVSECRLLNANINGENQTTSYRMLSLSTSSGKVYRFSTGIRDDLSENEDLYESKRLSPGGPDPKHH</sequence>
<feature type="region of interest" description="Disordered" evidence="1">
    <location>
        <begin position="28"/>
        <end position="47"/>
    </location>
</feature>
<dbReference type="Proteomes" id="UP000593574">
    <property type="component" value="Unassembled WGS sequence"/>
</dbReference>
<dbReference type="AlphaFoldDB" id="A0A7J9B5Y3"/>
<reference evidence="2 3" key="1">
    <citation type="journal article" date="2019" name="Genome Biol. Evol.">
        <title>Insights into the evolution of the New World diploid cottons (Gossypium, subgenus Houzingenia) based on genome sequencing.</title>
        <authorList>
            <person name="Grover C.E."/>
            <person name="Arick M.A. 2nd"/>
            <person name="Thrash A."/>
            <person name="Conover J.L."/>
            <person name="Sanders W.S."/>
            <person name="Peterson D.G."/>
            <person name="Frelichowski J.E."/>
            <person name="Scheffler J.A."/>
            <person name="Scheffler B.E."/>
            <person name="Wendel J.F."/>
        </authorList>
    </citation>
    <scope>NUCLEOTIDE SEQUENCE [LARGE SCALE GENOMIC DNA]</scope>
    <source>
        <strain evidence="2">4</strain>
        <tissue evidence="2">Leaf</tissue>
    </source>
</reference>
<evidence type="ECO:0000256" key="1">
    <source>
        <dbReference type="SAM" id="MobiDB-lite"/>
    </source>
</evidence>
<accession>A0A7J9B5Y3</accession>
<name>A0A7J9B5Y3_9ROSI</name>
<feature type="region of interest" description="Disordered" evidence="1">
    <location>
        <begin position="141"/>
        <end position="163"/>
    </location>
</feature>